<keyword evidence="6" id="KW-0769">Symport</keyword>
<protein>
    <submittedName>
        <fullName evidence="11">2-keto-3-deoxygluconate permease</fullName>
    </submittedName>
</protein>
<dbReference type="Proteomes" id="UP001208888">
    <property type="component" value="Unassembled WGS sequence"/>
</dbReference>
<dbReference type="GO" id="GO:0015649">
    <property type="term" value="F:2-keto-3-deoxygluconate:proton symporter activity"/>
    <property type="evidence" value="ECO:0007669"/>
    <property type="project" value="InterPro"/>
</dbReference>
<dbReference type="InterPro" id="IPR004684">
    <property type="entry name" value="2keto-3dGluconate_permease"/>
</dbReference>
<evidence type="ECO:0000256" key="6">
    <source>
        <dbReference type="ARBA" id="ARBA00022847"/>
    </source>
</evidence>
<evidence type="ECO:0000256" key="1">
    <source>
        <dbReference type="ARBA" id="ARBA00006430"/>
    </source>
</evidence>
<keyword evidence="3" id="KW-1003">Cell membrane</keyword>
<feature type="transmembrane region" description="Helical" evidence="10">
    <location>
        <begin position="253"/>
        <end position="272"/>
    </location>
</feature>
<keyword evidence="2" id="KW-0813">Transport</keyword>
<evidence type="ECO:0000256" key="9">
    <source>
        <dbReference type="SAM" id="MobiDB-lite"/>
    </source>
</evidence>
<dbReference type="AlphaFoldDB" id="A0AAJ1CWE5"/>
<evidence type="ECO:0000313" key="12">
    <source>
        <dbReference type="Proteomes" id="UP001208888"/>
    </source>
</evidence>
<feature type="transmembrane region" description="Helical" evidence="10">
    <location>
        <begin position="12"/>
        <end position="31"/>
    </location>
</feature>
<evidence type="ECO:0000256" key="10">
    <source>
        <dbReference type="SAM" id="Phobius"/>
    </source>
</evidence>
<evidence type="ECO:0000256" key="2">
    <source>
        <dbReference type="ARBA" id="ARBA00022448"/>
    </source>
</evidence>
<feature type="transmembrane region" description="Helical" evidence="10">
    <location>
        <begin position="78"/>
        <end position="98"/>
    </location>
</feature>
<name>A0AAJ1CWE5_PANAN</name>
<feature type="transmembrane region" description="Helical" evidence="10">
    <location>
        <begin position="43"/>
        <end position="66"/>
    </location>
</feature>
<feature type="region of interest" description="Disordered" evidence="9">
    <location>
        <begin position="317"/>
        <end position="338"/>
    </location>
</feature>
<feature type="transmembrane region" description="Helical" evidence="10">
    <location>
        <begin position="138"/>
        <end position="157"/>
    </location>
</feature>
<feature type="transmembrane region" description="Helical" evidence="10">
    <location>
        <begin position="215"/>
        <end position="241"/>
    </location>
</feature>
<reference evidence="11" key="1">
    <citation type="submission" date="2022-06" db="EMBL/GenBank/DDBJ databases">
        <title>Dynamics of rice microbiomes reveals core vertical transmitted seed endophytes.</title>
        <authorList>
            <person name="Liao K."/>
            <person name="Zhang X."/>
        </authorList>
    </citation>
    <scope>NUCLEOTIDE SEQUENCE</scope>
    <source>
        <strain evidence="11">JT1-17</strain>
    </source>
</reference>
<keyword evidence="8 10" id="KW-0472">Membrane</keyword>
<evidence type="ECO:0000256" key="3">
    <source>
        <dbReference type="ARBA" id="ARBA00022475"/>
    </source>
</evidence>
<keyword evidence="7 10" id="KW-1133">Transmembrane helix</keyword>
<keyword evidence="5 10" id="KW-0812">Transmembrane</keyword>
<feature type="transmembrane region" description="Helical" evidence="10">
    <location>
        <begin position="191"/>
        <end position="209"/>
    </location>
</feature>
<evidence type="ECO:0000256" key="8">
    <source>
        <dbReference type="ARBA" id="ARBA00023136"/>
    </source>
</evidence>
<dbReference type="Pfam" id="PF03812">
    <property type="entry name" value="KdgT"/>
    <property type="match status" value="1"/>
</dbReference>
<evidence type="ECO:0000256" key="5">
    <source>
        <dbReference type="ARBA" id="ARBA00022692"/>
    </source>
</evidence>
<feature type="transmembrane region" description="Helical" evidence="10">
    <location>
        <begin position="104"/>
        <end position="126"/>
    </location>
</feature>
<evidence type="ECO:0000313" key="11">
    <source>
        <dbReference type="EMBL" id="MCW0342226.1"/>
    </source>
</evidence>
<sequence>MNINILDKMNKVPGGLIIIPLILAILLNTIAPQALNIGGPTTALFKVGSSAMMGIFLLICGTSINIRQAGLPLYKGSVLLFLKCLAGALAVWFAGTLFGPSGFLGISTLALIACLTSSNSSLYIALCSNYGDSSDAGAISVFCIKDGPFVTMMVLGVSGLANIPFAALLSMLIPLIIGMLWGNIDARFKQLCASAQPLVIIIMSFAIGANSSLNTVFTAGLSGILLGMISALTAFIFYFLYNLFLKNKTALGAALGTTAASSALTPAMVAQADPSLLVYVDAATAQLATASIITMITAPVLVAFFDKRLKKRYPETDLPQIPASEDAPLPINENEGTK</sequence>
<evidence type="ECO:0000256" key="7">
    <source>
        <dbReference type="ARBA" id="ARBA00022989"/>
    </source>
</evidence>
<feature type="transmembrane region" description="Helical" evidence="10">
    <location>
        <begin position="284"/>
        <end position="305"/>
    </location>
</feature>
<dbReference type="GO" id="GO:0016020">
    <property type="term" value="C:membrane"/>
    <property type="evidence" value="ECO:0007669"/>
    <property type="project" value="InterPro"/>
</dbReference>
<organism evidence="11 12">
    <name type="scientific">Pantoea ananas</name>
    <name type="common">Erwinia uredovora</name>
    <dbReference type="NCBI Taxonomy" id="553"/>
    <lineage>
        <taxon>Bacteria</taxon>
        <taxon>Pseudomonadati</taxon>
        <taxon>Pseudomonadota</taxon>
        <taxon>Gammaproteobacteria</taxon>
        <taxon>Enterobacterales</taxon>
        <taxon>Erwiniaceae</taxon>
        <taxon>Pantoea</taxon>
    </lineage>
</organism>
<comment type="similarity">
    <text evidence="1">Belongs to the KdgT transporter family.</text>
</comment>
<feature type="transmembrane region" description="Helical" evidence="10">
    <location>
        <begin position="163"/>
        <end position="184"/>
    </location>
</feature>
<comment type="caution">
    <text evidence="11">The sequence shown here is derived from an EMBL/GenBank/DDBJ whole genome shotgun (WGS) entry which is preliminary data.</text>
</comment>
<evidence type="ECO:0000256" key="4">
    <source>
        <dbReference type="ARBA" id="ARBA00022597"/>
    </source>
</evidence>
<dbReference type="EMBL" id="JANFVX010000001">
    <property type="protein sequence ID" value="MCW0342226.1"/>
    <property type="molecule type" value="Genomic_DNA"/>
</dbReference>
<accession>A0AAJ1CWE5</accession>
<keyword evidence="4" id="KW-0762">Sugar transport</keyword>
<proteinExistence type="inferred from homology"/>
<dbReference type="RefSeq" id="WP_028723896.1">
    <property type="nucleotide sequence ID" value="NZ_CP081342.1"/>
</dbReference>
<gene>
    <name evidence="11" type="ORF">NB703_000319</name>
</gene>